<evidence type="ECO:0000259" key="22">
    <source>
        <dbReference type="PROSITE" id="PS50280"/>
    </source>
</evidence>
<dbReference type="Pfam" id="PF13832">
    <property type="entry name" value="zf-HC5HC2H_2"/>
    <property type="match status" value="1"/>
</dbReference>
<dbReference type="Gene3D" id="2.170.270.10">
    <property type="entry name" value="SET domain"/>
    <property type="match status" value="1"/>
</dbReference>
<evidence type="ECO:0000256" key="8">
    <source>
        <dbReference type="ARBA" id="ARBA00022737"/>
    </source>
</evidence>
<dbReference type="PROSITE" id="PS50016">
    <property type="entry name" value="ZF_PHD_2"/>
    <property type="match status" value="4"/>
</dbReference>
<dbReference type="InterPro" id="IPR001214">
    <property type="entry name" value="SET_dom"/>
</dbReference>
<dbReference type="GO" id="GO:0005700">
    <property type="term" value="C:polytene chromosome"/>
    <property type="evidence" value="ECO:0007669"/>
    <property type="project" value="UniProtKB-ARBA"/>
</dbReference>
<name>A0AAW0TLG7_SCYPA</name>
<dbReference type="GO" id="GO:0044666">
    <property type="term" value="C:MLL3/4 complex"/>
    <property type="evidence" value="ECO:0007669"/>
    <property type="project" value="TreeGrafter"/>
</dbReference>
<feature type="region of interest" description="Disordered" evidence="18">
    <location>
        <begin position="1666"/>
        <end position="1956"/>
    </location>
</feature>
<dbReference type="PROSITE" id="PS51542">
    <property type="entry name" value="FYRN"/>
    <property type="match status" value="1"/>
</dbReference>
<keyword evidence="11" id="KW-0156">Chromatin regulator</keyword>
<feature type="domain" description="HMG box" evidence="21">
    <location>
        <begin position="1629"/>
        <end position="1696"/>
    </location>
</feature>
<feature type="compositionally biased region" description="Low complexity" evidence="18">
    <location>
        <begin position="3587"/>
        <end position="3598"/>
    </location>
</feature>
<dbReference type="Pfam" id="PF13771">
    <property type="entry name" value="zf-HC5HC2H"/>
    <property type="match status" value="1"/>
</dbReference>
<feature type="region of interest" description="Disordered" evidence="18">
    <location>
        <begin position="4036"/>
        <end position="4098"/>
    </location>
</feature>
<dbReference type="Pfam" id="PF00628">
    <property type="entry name" value="PHD"/>
    <property type="match status" value="3"/>
</dbReference>
<dbReference type="FunFam" id="3.30.40.10:FF:000852">
    <property type="entry name" value="Histone-lysine N-methyltransferase 2C"/>
    <property type="match status" value="1"/>
</dbReference>
<feature type="domain" description="RING-type" evidence="20">
    <location>
        <begin position="450"/>
        <end position="497"/>
    </location>
</feature>
<feature type="compositionally biased region" description="Basic and acidic residues" evidence="18">
    <location>
        <begin position="1666"/>
        <end position="1697"/>
    </location>
</feature>
<dbReference type="CDD" id="cd15666">
    <property type="entry name" value="ePHD2_KMT2C_like"/>
    <property type="match status" value="1"/>
</dbReference>
<feature type="compositionally biased region" description="Polar residues" evidence="18">
    <location>
        <begin position="1751"/>
        <end position="1762"/>
    </location>
</feature>
<evidence type="ECO:0000259" key="23">
    <source>
        <dbReference type="PROSITE" id="PS50868"/>
    </source>
</evidence>
<feature type="compositionally biased region" description="Polar residues" evidence="18">
    <location>
        <begin position="2992"/>
        <end position="3010"/>
    </location>
</feature>
<feature type="compositionally biased region" description="Pro residues" evidence="18">
    <location>
        <begin position="1806"/>
        <end position="1832"/>
    </location>
</feature>
<feature type="compositionally biased region" description="Basic residues" evidence="18">
    <location>
        <begin position="4066"/>
        <end position="4078"/>
    </location>
</feature>
<dbReference type="CDD" id="cd15513">
    <property type="entry name" value="PHD5_KMT2C_like"/>
    <property type="match status" value="1"/>
</dbReference>
<feature type="region of interest" description="Disordered" evidence="18">
    <location>
        <begin position="4212"/>
        <end position="4248"/>
    </location>
</feature>
<feature type="DNA-binding region" description="HMG box" evidence="16">
    <location>
        <begin position="1629"/>
        <end position="1696"/>
    </location>
</feature>
<feature type="compositionally biased region" description="Low complexity" evidence="18">
    <location>
        <begin position="2908"/>
        <end position="2937"/>
    </location>
</feature>
<evidence type="ECO:0000313" key="26">
    <source>
        <dbReference type="Proteomes" id="UP001487740"/>
    </source>
</evidence>
<dbReference type="SMART" id="SM00184">
    <property type="entry name" value="RING"/>
    <property type="match status" value="5"/>
</dbReference>
<dbReference type="GO" id="GO:0003713">
    <property type="term" value="F:transcription coactivator activity"/>
    <property type="evidence" value="ECO:0007669"/>
    <property type="project" value="TreeGrafter"/>
</dbReference>
<evidence type="ECO:0000256" key="6">
    <source>
        <dbReference type="ARBA" id="ARBA00022691"/>
    </source>
</evidence>
<feature type="compositionally biased region" description="Basic and acidic residues" evidence="18">
    <location>
        <begin position="2302"/>
        <end position="2312"/>
    </location>
</feature>
<keyword evidence="26" id="KW-1185">Reference proteome</keyword>
<feature type="compositionally biased region" description="Polar residues" evidence="18">
    <location>
        <begin position="2340"/>
        <end position="2359"/>
    </location>
</feature>
<dbReference type="PANTHER" id="PTHR45888">
    <property type="entry name" value="HL01030P-RELATED"/>
    <property type="match status" value="1"/>
</dbReference>
<feature type="compositionally biased region" description="Low complexity" evidence="18">
    <location>
        <begin position="3810"/>
        <end position="3827"/>
    </location>
</feature>
<dbReference type="InterPro" id="IPR003889">
    <property type="entry name" value="FYrich_C"/>
</dbReference>
<dbReference type="InterPro" id="IPR003888">
    <property type="entry name" value="FYrich_N"/>
</dbReference>
<evidence type="ECO:0000259" key="21">
    <source>
        <dbReference type="PROSITE" id="PS50118"/>
    </source>
</evidence>
<feature type="coiled-coil region" evidence="17">
    <location>
        <begin position="2636"/>
        <end position="2695"/>
    </location>
</feature>
<dbReference type="SMART" id="SM00508">
    <property type="entry name" value="PostSET"/>
    <property type="match status" value="1"/>
</dbReference>
<feature type="region of interest" description="Disordered" evidence="18">
    <location>
        <begin position="718"/>
        <end position="738"/>
    </location>
</feature>
<feature type="compositionally biased region" description="Low complexity" evidence="18">
    <location>
        <begin position="2962"/>
        <end position="2971"/>
    </location>
</feature>
<feature type="region of interest" description="Disordered" evidence="18">
    <location>
        <begin position="1409"/>
        <end position="1452"/>
    </location>
</feature>
<evidence type="ECO:0000256" key="4">
    <source>
        <dbReference type="ARBA" id="ARBA00022603"/>
    </source>
</evidence>
<feature type="domain" description="Post-SET" evidence="23">
    <location>
        <begin position="5097"/>
        <end position="5113"/>
    </location>
</feature>
<dbReference type="EMBL" id="JARAKH010000028">
    <property type="protein sequence ID" value="KAK8388325.1"/>
    <property type="molecule type" value="Genomic_DNA"/>
</dbReference>
<feature type="compositionally biased region" description="Low complexity" evidence="18">
    <location>
        <begin position="2115"/>
        <end position="2134"/>
    </location>
</feature>
<feature type="domain" description="SET" evidence="22">
    <location>
        <begin position="4974"/>
        <end position="5090"/>
    </location>
</feature>
<evidence type="ECO:0000256" key="3">
    <source>
        <dbReference type="ARBA" id="ARBA00022553"/>
    </source>
</evidence>
<evidence type="ECO:0000256" key="14">
    <source>
        <dbReference type="ARBA" id="ARBA00023242"/>
    </source>
</evidence>
<evidence type="ECO:0000256" key="15">
    <source>
        <dbReference type="PROSITE-ProRule" id="PRU00175"/>
    </source>
</evidence>
<dbReference type="Pfam" id="PF05964">
    <property type="entry name" value="FYRN"/>
    <property type="match status" value="1"/>
</dbReference>
<dbReference type="CDD" id="cd19171">
    <property type="entry name" value="SET_KMT2C_2D"/>
    <property type="match status" value="1"/>
</dbReference>
<dbReference type="Gene3D" id="3.30.160.360">
    <property type="match status" value="1"/>
</dbReference>
<evidence type="ECO:0008006" key="27">
    <source>
        <dbReference type="Google" id="ProtNLM"/>
    </source>
</evidence>
<dbReference type="SMART" id="SM00542">
    <property type="entry name" value="FYRC"/>
    <property type="match status" value="1"/>
</dbReference>
<feature type="compositionally biased region" description="Polar residues" evidence="18">
    <location>
        <begin position="1429"/>
        <end position="1450"/>
    </location>
</feature>
<evidence type="ECO:0000256" key="11">
    <source>
        <dbReference type="ARBA" id="ARBA00022853"/>
    </source>
</evidence>
<feature type="compositionally biased region" description="Low complexity" evidence="18">
    <location>
        <begin position="3049"/>
        <end position="3074"/>
    </location>
</feature>
<dbReference type="CDD" id="cd15512">
    <property type="entry name" value="PHD4_KMT2C_like"/>
    <property type="match status" value="1"/>
</dbReference>
<dbReference type="InterPro" id="IPR046341">
    <property type="entry name" value="SET_dom_sf"/>
</dbReference>
<feature type="compositionally biased region" description="Polar residues" evidence="18">
    <location>
        <begin position="4221"/>
        <end position="4231"/>
    </location>
</feature>
<evidence type="ECO:0000313" key="25">
    <source>
        <dbReference type="EMBL" id="KAK8388325.1"/>
    </source>
</evidence>
<evidence type="ECO:0000256" key="17">
    <source>
        <dbReference type="SAM" id="Coils"/>
    </source>
</evidence>
<dbReference type="Pfam" id="PF05965">
    <property type="entry name" value="FYRC"/>
    <property type="match status" value="1"/>
</dbReference>
<dbReference type="FunFam" id="3.30.160.360:FF:000001">
    <property type="entry name" value="Histone-lysine N-methyltransferase"/>
    <property type="match status" value="1"/>
</dbReference>
<feature type="compositionally biased region" description="Polar residues" evidence="18">
    <location>
        <begin position="3832"/>
        <end position="3843"/>
    </location>
</feature>
<feature type="compositionally biased region" description="Low complexity" evidence="18">
    <location>
        <begin position="658"/>
        <end position="672"/>
    </location>
</feature>
<keyword evidence="7" id="KW-0479">Metal-binding</keyword>
<feature type="compositionally biased region" description="Low complexity" evidence="18">
    <location>
        <begin position="2403"/>
        <end position="2415"/>
    </location>
</feature>
<feature type="region of interest" description="Disordered" evidence="18">
    <location>
        <begin position="642"/>
        <end position="703"/>
    </location>
</feature>
<dbReference type="SMART" id="SM00249">
    <property type="entry name" value="PHD"/>
    <property type="match status" value="8"/>
</dbReference>
<feature type="region of interest" description="Disordered" evidence="18">
    <location>
        <begin position="3567"/>
        <end position="3670"/>
    </location>
</feature>
<dbReference type="Proteomes" id="UP001487740">
    <property type="component" value="Unassembled WGS sequence"/>
</dbReference>
<feature type="compositionally biased region" description="Acidic residues" evidence="18">
    <location>
        <begin position="2245"/>
        <end position="2263"/>
    </location>
</feature>
<feature type="compositionally biased region" description="Low complexity" evidence="18">
    <location>
        <begin position="1707"/>
        <end position="1726"/>
    </location>
</feature>
<feature type="region of interest" description="Disordered" evidence="18">
    <location>
        <begin position="2735"/>
        <end position="2770"/>
    </location>
</feature>
<feature type="compositionally biased region" description="Polar residues" evidence="18">
    <location>
        <begin position="1045"/>
        <end position="1070"/>
    </location>
</feature>
<dbReference type="InterPro" id="IPR013083">
    <property type="entry name" value="Znf_RING/FYVE/PHD"/>
</dbReference>
<feature type="compositionally biased region" description="Polar residues" evidence="18">
    <location>
        <begin position="3623"/>
        <end position="3636"/>
    </location>
</feature>
<feature type="compositionally biased region" description="Polar residues" evidence="18">
    <location>
        <begin position="1873"/>
        <end position="1888"/>
    </location>
</feature>
<dbReference type="GO" id="GO:0003677">
    <property type="term" value="F:DNA binding"/>
    <property type="evidence" value="ECO:0007669"/>
    <property type="project" value="UniProtKB-UniRule"/>
</dbReference>
<dbReference type="PROSITE" id="PS50118">
    <property type="entry name" value="HMG_BOX_2"/>
    <property type="match status" value="1"/>
</dbReference>
<feature type="compositionally biased region" description="Low complexity" evidence="18">
    <location>
        <begin position="2582"/>
        <end position="2593"/>
    </location>
</feature>
<keyword evidence="17" id="KW-0175">Coiled coil</keyword>
<feature type="domain" description="PHD-type" evidence="19">
    <location>
        <begin position="837"/>
        <end position="887"/>
    </location>
</feature>
<feature type="domain" description="PHD-type" evidence="24">
    <location>
        <begin position="334"/>
        <end position="439"/>
    </location>
</feature>
<dbReference type="GO" id="GO:0042800">
    <property type="term" value="F:histone H3K4 methyltransferase activity"/>
    <property type="evidence" value="ECO:0007669"/>
    <property type="project" value="TreeGrafter"/>
</dbReference>
<dbReference type="Gene3D" id="3.30.40.10">
    <property type="entry name" value="Zinc/RING finger domain, C3HC4 (zinc finger)"/>
    <property type="match status" value="6"/>
</dbReference>
<feature type="compositionally biased region" description="Low complexity" evidence="18">
    <location>
        <begin position="29"/>
        <end position="41"/>
    </location>
</feature>
<feature type="compositionally biased region" description="Acidic residues" evidence="18">
    <location>
        <begin position="2277"/>
        <end position="2286"/>
    </location>
</feature>
<keyword evidence="2" id="KW-0488">Methylation</keyword>
<feature type="compositionally biased region" description="Low complexity" evidence="18">
    <location>
        <begin position="3606"/>
        <end position="3616"/>
    </location>
</feature>
<dbReference type="FunFam" id="3.30.40.10:FF:000407">
    <property type="entry name" value="Histone-lysine N-methyltransferase MLL3"/>
    <property type="match status" value="1"/>
</dbReference>
<dbReference type="PROSITE" id="PS51543">
    <property type="entry name" value="FYRC"/>
    <property type="match status" value="1"/>
</dbReference>
<keyword evidence="8" id="KW-0677">Repeat</keyword>
<keyword evidence="6" id="KW-0949">S-adenosyl-L-methionine</keyword>
<feature type="compositionally biased region" description="Low complexity" evidence="18">
    <location>
        <begin position="58"/>
        <end position="100"/>
    </location>
</feature>
<comment type="caution">
    <text evidence="25">The sequence shown here is derived from an EMBL/GenBank/DDBJ whole genome shotgun (WGS) entry which is preliminary data.</text>
</comment>
<keyword evidence="10" id="KW-0862">Zinc</keyword>
<feature type="region of interest" description="Disordered" evidence="18">
    <location>
        <begin position="2536"/>
        <end position="2619"/>
    </location>
</feature>
<dbReference type="GO" id="GO:0045944">
    <property type="term" value="P:positive regulation of transcription by RNA polymerase II"/>
    <property type="evidence" value="ECO:0007669"/>
    <property type="project" value="TreeGrafter"/>
</dbReference>
<evidence type="ECO:0000259" key="24">
    <source>
        <dbReference type="PROSITE" id="PS51805"/>
    </source>
</evidence>
<dbReference type="SUPFAM" id="SSF57903">
    <property type="entry name" value="FYVE/PHD zinc finger"/>
    <property type="match status" value="5"/>
</dbReference>
<feature type="compositionally biased region" description="Basic and acidic residues" evidence="18">
    <location>
        <begin position="3643"/>
        <end position="3652"/>
    </location>
</feature>
<comment type="subcellular location">
    <subcellularLocation>
        <location evidence="1">Nucleus</location>
    </subcellularLocation>
</comment>
<feature type="compositionally biased region" description="Pro residues" evidence="18">
    <location>
        <begin position="2441"/>
        <end position="2456"/>
    </location>
</feature>
<feature type="compositionally biased region" description="Basic and acidic residues" evidence="18">
    <location>
        <begin position="1279"/>
        <end position="1306"/>
    </location>
</feature>
<feature type="compositionally biased region" description="Pro residues" evidence="18">
    <location>
        <begin position="3570"/>
        <end position="3586"/>
    </location>
</feature>
<dbReference type="InterPro" id="IPR034732">
    <property type="entry name" value="EPHD"/>
</dbReference>
<dbReference type="InterPro" id="IPR019787">
    <property type="entry name" value="Znf_PHD-finger"/>
</dbReference>
<dbReference type="PROSITE" id="PS50868">
    <property type="entry name" value="POST_SET"/>
    <property type="match status" value="1"/>
</dbReference>
<keyword evidence="9 15" id="KW-0863">Zinc-finger</keyword>
<dbReference type="InterPro" id="IPR001841">
    <property type="entry name" value="Znf_RING"/>
</dbReference>
<feature type="compositionally biased region" description="Pro residues" evidence="18">
    <location>
        <begin position="2162"/>
        <end position="2174"/>
    </location>
</feature>
<dbReference type="InterPro" id="IPR001965">
    <property type="entry name" value="Znf_PHD"/>
</dbReference>
<feature type="compositionally biased region" description="Pro residues" evidence="18">
    <location>
        <begin position="2599"/>
        <end position="2608"/>
    </location>
</feature>
<dbReference type="SMART" id="SM00317">
    <property type="entry name" value="SET"/>
    <property type="match status" value="1"/>
</dbReference>
<dbReference type="Pfam" id="PF00856">
    <property type="entry name" value="SET"/>
    <property type="match status" value="1"/>
</dbReference>
<dbReference type="PROSITE" id="PS50089">
    <property type="entry name" value="ZF_RING_2"/>
    <property type="match status" value="1"/>
</dbReference>
<evidence type="ECO:0000256" key="2">
    <source>
        <dbReference type="ARBA" id="ARBA00022481"/>
    </source>
</evidence>
<feature type="region of interest" description="Disordered" evidence="18">
    <location>
        <begin position="154"/>
        <end position="175"/>
    </location>
</feature>
<evidence type="ECO:0000256" key="13">
    <source>
        <dbReference type="ARBA" id="ARBA00023163"/>
    </source>
</evidence>
<dbReference type="GO" id="GO:0032259">
    <property type="term" value="P:methylation"/>
    <property type="evidence" value="ECO:0007669"/>
    <property type="project" value="UniProtKB-KW"/>
</dbReference>
<feature type="domain" description="PHD-type" evidence="19">
    <location>
        <begin position="496"/>
        <end position="543"/>
    </location>
</feature>
<dbReference type="InterPro" id="IPR011011">
    <property type="entry name" value="Znf_FYVE_PHD"/>
</dbReference>
<evidence type="ECO:0000256" key="18">
    <source>
        <dbReference type="SAM" id="MobiDB-lite"/>
    </source>
</evidence>
<feature type="compositionally biased region" description="Basic residues" evidence="18">
    <location>
        <begin position="725"/>
        <end position="738"/>
    </location>
</feature>
<evidence type="ECO:0000256" key="12">
    <source>
        <dbReference type="ARBA" id="ARBA00023015"/>
    </source>
</evidence>
<feature type="compositionally biased region" description="Low complexity" evidence="18">
    <location>
        <begin position="2147"/>
        <end position="2158"/>
    </location>
</feature>
<accession>A0AAW0TLG7</accession>
<feature type="region of interest" description="Disordered" evidence="18">
    <location>
        <begin position="1"/>
        <end position="120"/>
    </location>
</feature>
<reference evidence="25 26" key="1">
    <citation type="submission" date="2023-03" db="EMBL/GenBank/DDBJ databases">
        <title>High-quality genome of Scylla paramamosain provides insights in environmental adaptation.</title>
        <authorList>
            <person name="Zhang L."/>
        </authorList>
    </citation>
    <scope>NUCLEOTIDE SEQUENCE [LARGE SCALE GENOMIC DNA]</scope>
    <source>
        <strain evidence="25">LZ_2023a</strain>
        <tissue evidence="25">Muscle</tissue>
    </source>
</reference>
<keyword evidence="3" id="KW-0597">Phosphoprotein</keyword>
<feature type="region of interest" description="Disordered" evidence="18">
    <location>
        <begin position="1279"/>
        <end position="1315"/>
    </location>
</feature>
<feature type="compositionally biased region" description="Polar residues" evidence="18">
    <location>
        <begin position="101"/>
        <end position="120"/>
    </location>
</feature>
<dbReference type="FunFam" id="3.30.40.10:FF:000002">
    <property type="entry name" value="Histone-lysine N-methyltransferase"/>
    <property type="match status" value="1"/>
</dbReference>
<dbReference type="PROSITE" id="PS51805">
    <property type="entry name" value="EPHD"/>
    <property type="match status" value="2"/>
</dbReference>
<dbReference type="SMART" id="SM00541">
    <property type="entry name" value="FYRN"/>
    <property type="match status" value="1"/>
</dbReference>
<dbReference type="InterPro" id="IPR019786">
    <property type="entry name" value="Zinc_finger_PHD-type_CS"/>
</dbReference>
<evidence type="ECO:0000259" key="20">
    <source>
        <dbReference type="PROSITE" id="PS50089"/>
    </source>
</evidence>
<dbReference type="InterPro" id="IPR009071">
    <property type="entry name" value="HMG_box_dom"/>
</dbReference>
<feature type="domain" description="PHD-type" evidence="19">
    <location>
        <begin position="447"/>
        <end position="499"/>
    </location>
</feature>
<keyword evidence="5" id="KW-0808">Transferase</keyword>
<feature type="region of interest" description="Disordered" evidence="18">
    <location>
        <begin position="2797"/>
        <end position="2825"/>
    </location>
</feature>
<keyword evidence="12" id="KW-0805">Transcription regulation</keyword>
<feature type="compositionally biased region" description="Low complexity" evidence="18">
    <location>
        <begin position="2751"/>
        <end position="2770"/>
    </location>
</feature>
<proteinExistence type="predicted"/>
<dbReference type="InterPro" id="IPR036910">
    <property type="entry name" value="HMG_box_dom_sf"/>
</dbReference>
<gene>
    <name evidence="25" type="ORF">O3P69_020366</name>
</gene>
<evidence type="ECO:0000259" key="19">
    <source>
        <dbReference type="PROSITE" id="PS50016"/>
    </source>
</evidence>
<feature type="region of interest" description="Disordered" evidence="18">
    <location>
        <begin position="3807"/>
        <end position="3843"/>
    </location>
</feature>
<evidence type="ECO:0000256" key="16">
    <source>
        <dbReference type="PROSITE-ProRule" id="PRU00267"/>
    </source>
</evidence>
<feature type="region of interest" description="Disordered" evidence="18">
    <location>
        <begin position="2901"/>
        <end position="3088"/>
    </location>
</feature>
<dbReference type="GO" id="GO:0008270">
    <property type="term" value="F:zinc ion binding"/>
    <property type="evidence" value="ECO:0007669"/>
    <property type="project" value="UniProtKB-KW"/>
</dbReference>
<protein>
    <recommendedName>
        <fullName evidence="27">[Histone H3]-lysine(4) N-trimethyltransferase</fullName>
    </recommendedName>
</protein>
<dbReference type="InterPro" id="IPR003616">
    <property type="entry name" value="Post-SET_dom"/>
</dbReference>
<feature type="region of interest" description="Disordered" evidence="18">
    <location>
        <begin position="1346"/>
        <end position="1369"/>
    </location>
</feature>
<dbReference type="PANTHER" id="PTHR45888:SF6">
    <property type="entry name" value="HL01030P-RELATED"/>
    <property type="match status" value="1"/>
</dbReference>
<keyword evidence="16" id="KW-0238">DNA-binding</keyword>
<feature type="domain" description="PHD-type" evidence="19">
    <location>
        <begin position="787"/>
        <end position="840"/>
    </location>
</feature>
<keyword evidence="13" id="KW-0804">Transcription</keyword>
<evidence type="ECO:0000256" key="7">
    <source>
        <dbReference type="ARBA" id="ARBA00022723"/>
    </source>
</evidence>
<dbReference type="PROSITE" id="PS50280">
    <property type="entry name" value="SET"/>
    <property type="match status" value="1"/>
</dbReference>
<feature type="compositionally biased region" description="Acidic residues" evidence="18">
    <location>
        <begin position="1073"/>
        <end position="1083"/>
    </location>
</feature>
<dbReference type="PROSITE" id="PS01359">
    <property type="entry name" value="ZF_PHD_1"/>
    <property type="match status" value="1"/>
</dbReference>
<feature type="region of interest" description="Disordered" evidence="18">
    <location>
        <begin position="1499"/>
        <end position="1629"/>
    </location>
</feature>
<feature type="compositionally biased region" description="Low complexity" evidence="18">
    <location>
        <begin position="2313"/>
        <end position="2337"/>
    </location>
</feature>
<feature type="region of interest" description="Disordered" evidence="18">
    <location>
        <begin position="2064"/>
        <end position="2492"/>
    </location>
</feature>
<dbReference type="CDD" id="cd15514">
    <property type="entry name" value="PHD6_KMT2C_like"/>
    <property type="match status" value="1"/>
</dbReference>
<feature type="compositionally biased region" description="Low complexity" evidence="18">
    <location>
        <begin position="2175"/>
        <end position="2206"/>
    </location>
</feature>
<evidence type="ECO:0000256" key="10">
    <source>
        <dbReference type="ARBA" id="ARBA00022833"/>
    </source>
</evidence>
<feature type="domain" description="PHD-type" evidence="24">
    <location>
        <begin position="4595"/>
        <end position="4703"/>
    </location>
</feature>
<keyword evidence="4" id="KW-0489">Methyltransferase</keyword>
<feature type="region of interest" description="Disordered" evidence="18">
    <location>
        <begin position="1041"/>
        <end position="1088"/>
    </location>
</feature>
<dbReference type="SUPFAM" id="SSF82199">
    <property type="entry name" value="SET domain"/>
    <property type="match status" value="1"/>
</dbReference>
<feature type="compositionally biased region" description="Polar residues" evidence="18">
    <location>
        <begin position="3032"/>
        <end position="3041"/>
    </location>
</feature>
<organism evidence="25 26">
    <name type="scientific">Scylla paramamosain</name>
    <name type="common">Mud crab</name>
    <dbReference type="NCBI Taxonomy" id="85552"/>
    <lineage>
        <taxon>Eukaryota</taxon>
        <taxon>Metazoa</taxon>
        <taxon>Ecdysozoa</taxon>
        <taxon>Arthropoda</taxon>
        <taxon>Crustacea</taxon>
        <taxon>Multicrustacea</taxon>
        <taxon>Malacostraca</taxon>
        <taxon>Eumalacostraca</taxon>
        <taxon>Eucarida</taxon>
        <taxon>Decapoda</taxon>
        <taxon>Pleocyemata</taxon>
        <taxon>Brachyura</taxon>
        <taxon>Eubrachyura</taxon>
        <taxon>Portunoidea</taxon>
        <taxon>Portunidae</taxon>
        <taxon>Portuninae</taxon>
        <taxon>Scylla</taxon>
    </lineage>
</organism>
<feature type="compositionally biased region" description="Polar residues" evidence="18">
    <location>
        <begin position="1544"/>
        <end position="1597"/>
    </location>
</feature>
<feature type="compositionally biased region" description="Polar residues" evidence="18">
    <location>
        <begin position="1778"/>
        <end position="1794"/>
    </location>
</feature>
<sequence>MEKPHGVSFEDGSPDTKWEKGTTSGRELSSCGSASGPTSSTNTSVGGRIEEKMEVDDPLLLPSLASLPSSSSITITKASVAQQRPSQSPSSSSTPCSTTAHVPSSHPSVSRTLPSTSSCDPISSANRAVLGPDMMPTIPLVPVQVPCGRGSIVSLPKIRGRPKGMPLSPSRGGNIHIRRGMKIRRIGLRGRGGRRLSHSMSLEERGGLIGEDSPLPLDDDAYVQDDMLMASTYQDRWDQLHGLDSLVRNKAPSKPGRVCSLCCLGEQSQLGQGDLVRHDPTPGYILPEKIASPSESSLQESLLSKKLKATQVSLKDKGKSPRKQVGGILPEPVDEISLVGHTELPSISLLFEPTGHCYAHYMCALWSSSVELTNDDTITHVDRAVVAGASQRCVQCKKFGATLLCKATGCQLQYHFPCAMSAGALMDLKSVALVCPAHTDKSRDIVDVACVVCENLSPESSLLFCCSCGNHYHGLCLKPVISPTPIMRAGWQCPDCKTCQMCRQPSEEMVCGVCDKAYHVMCARPFGLSLCRTGWKCKTCRVCGDCGSRTPGNGLSSRWHSNFTVCDSCYQLRNKGFACPICHKAYRAIAQKSMAMCTKCQRHVHSMCDADADLSIIQAKWNADHSYEYVCTSCSNIIPSPNQSPRTTLEDSCDGPQDSSINSDDSNDTDLTSEGKSEDLPTVKPQSSFLSKGKPLSLAKRGFPSKLRGGAGEKYSVGKKTFSGSKKRGQTIPVRRGRGNGRGYRGYFNYQNVTLQAMETHQSAGKEEGEENKLILVSAKDEFCLQQDVCAMCGAFGQDQEGRLIACAQCGQCYHPFCANVKVTKVVLQKGWRCLDCTVCEGCGERNDEARLVLCEDCDISYHIYCMNPPLDHVPSGVWRCKWCAICIHCGATDPGTNSTWQQNYSMCGPCMSMTQCPVCDEPYSDGELILQCSNCERWLHASDDMIHTEEEAERCASKGYLCLICRPQDAQPPHLLPHTPPIRSARIITTTVVTTTSTSPVRSQSPTDIMTKVTSKAQFWMDGICLSECGMSQIKNMTLEPQKKTSITHNRNPKTVRTSRGPSIDSTGSRDIDEDDDEDDENKLDTEEPRHWVYGMKEGTILPAKEDGTPPDLPEGFYTLPGLEPGTYTLRKRRYRNIKTLGIGGFQVRARGKKDEEKAREEALLDPQVLELRRKRSNWRTKKKIKLLEKFPSYIQEAFFGRNLMDTSNLEEEMKQISGLDEEIDEDVLEMQKAKSAITLSKDELQLVQAAQNKQQHGHDRLLDTCLQDTKYLAPHQIKSEDVGDIKKRERKDTDDKKDREHKDEDMEEDENNEAIDAIFAEGGDITDFFMHDIISGSMKDDDANLTGDEDISQDTIDIPSGSGSGTKLTDILGPGFNLDDVADIMKNLPEDGAEDSQDSTLSTTIPQAASLGAVEGEGSVCADSERSISSTPTESPATQTSSNLSVSKESLVAPTPSVPITLPAASTLRPNQPPVAPLGSLPLSGSTCGTVPPVQTVSGVSSVPPPSAPVSLSNAIQGPSPIPSIKSPATLPSPIGLASPVTHPNTSALPSTHPSPTTGVPSAPQTLSSPLPRPDSQTPSHGFCPTPTTFSSASKPPTPTIPEPQKLWSSNDSQSQSLSLEEDESLGDKATKAAVLYVNVHKPNLKTDFPAVADRERQIKRIWKNLKDTEQKKKLIQRARENKKEYYKNKQEQQRALKSNENLESSGTSGTNSSGNEGNNEPSPVTTPHASPRPPLPSLTPTRPMVITQRPQMPSGTPSRQAVPHNMIRGPINHPQGGSSETYTTPVGTSLPTKPMDSFTHPSTPTPQTSPLPSPTSDPYSRIPPSPRPPSDVYNLPPGTPRPVATDPFAMPPPTPRSVDPYAAQPPTPRPMTSEQFTCSTPTESPYVQAPPTPRPHDDIYGQPPTPTTPGVPGDPARQQHLRDLLQRPPWSEGSGVHAGVVPQPMTSPTGLSGEFRPPLPPAAQIANVRMRPNIAPGQSAMMIPQGGQMDHRFRMVFQRNLQQQPPQRQGAVNGRSSVDAFSHVSQQRPPQQYLGAAGPGVRPGLTNVVRGPATNIIVSQSMGSTHLPPGSAVRVPVVSPTHLPQSPAHQLVAEPHPSSVHSQPHHSPHPQSPNLQSHSQPGHSQQPHMSQADPRLPHPQLSNPPQTHPQQPAHTQPRHPQPPHSEPPHSQPPHTQSPHPPLSHQQEAQPPQQQQSESELPEAVTRELEQLEEEQQQQQQQHPAPQPPPQPGAPTHSSAQGDDLEDLAPSDLTNMEDDDLLGMGGDFNALLEFADGEDGEEDNEKLPSNLFDDLDADEEERRKKEKGREVVSGPRGPPKGKVGVPGVGSPSAGPLSHPQSTVAPSQGPQHHTTGSVTLDCDAQPQGPHPAPAINSSVQQRPGLSPGPTVGPVRLSMTTSPQQQPVQPQMAPQITQTTPRIASVVTRMLGPRTGLRQPAAPPPPYPGHPPPPYPRSQEQPLLIEDLLEQEKLEQMKQQKASHQQEPIGPVDLNLSDMEYEKLKADVLSVGNPPVGLPSVPGGQVLSNNGVRQPFQRVAGAPPPTSTQSPHQVPGPAQPMTRPVRPQGDPGMHPALLQAVGSRGTGSSTPGTVNIKTLPPPPLPPDNPQTDAERQQQSQYEHWLKQQHNLITTQQRYYEAEITKLRKQRKNLNSRLRTLKKNGQGLNEHDAAELARVQREASAIQRHLEQCRKSARQHAMIMQEYNNKKRNRPSHIMNTQGGVMNTSQGTMMTGTSPVGPAGSSPMHSTPQSPLMSPSPSSQPGMGLSPMVPSPHTPVASPNPTIVPQHSPHAMVVPGPHPSPGESPFSPQTRMPSPGGGYPDQGPRAAYSGTSQGMTHHMMAPQMRVRMPVHSPGTQTVQPSQISPHMMGVRSPYPQAGVIMPQGQGAPMMMRHQYPQGVMPLRRPSGSGPVPSPGSSGPIPSPGGPVQSPISGGMAMKPSPVHSGLKSPVPLASPSPGGPVASPVSGSMAMKPSPVHSGLRSPVPLASPQMQPLSSENPSTPLTPRSISAGEIIGTPQTPHSDLGGPGSNNSQVNSPHPSIPTPTSDAVPSPVSCSASSTSASVASGTPAVQRSGGGGNANNPNNPAPLPPYIRFGYFKLGLKGGAILRSRWGHFKLGLKGGSPVGDLENKPLTSTSCSEGAASPSTNTTAIVSSVTSSVVTSTPTSIKTESEGDEDKEGLAHVLSESVKGPPVRMMGGTSRVGTVAYPTPGIATTSMPPHLPVTANKLVVPEPAKSEIPPSSRHQAVIGIPGGGAIPSQNNIYPSHTVAVAPGIRIPSINASANYPSSTTGAGSVTTSTNMLNIPIGTSGSIASNLVPPSIMSVTSSATPTSSSYNTNVVPVGVPPDDVSTHSSIVSISDQVSGITSGLANFPSTASLPLSSVSAMTHTTPSLGRPLVSVPVQQIGSPQRPLLHNPVTTTNSQQLRTLPSIGHLQPGTRPFRTQVMGTTVSQPGVQDSEGHHVVSQPQVMHPTLTQTVGMLTNNVHQPVGQQTWIQTSSGTLHQGGVVIQGGVQQAVGVRMVAQPMMVQQTVVRGSNVMVRPCTSGPVAVQGGVRMMMIHGQPVRTPSPPVTRPAMMPPPAAKSPAGHSASPVPRVSPAPSPLLNHPSPHSPQIKGHSPSMTSPALSPHNTLPTPPSLIKREPDDDHPGSCSTPNITHPIPVATSTPQALGSQHMIVTGVSLQSQLSVMNPQVTTQNSETSGQIKSEVVNDDMSKDSSNALLKQLLENTGCANPMQQPSQGQLLLFRSSQGPVSVQSSHLSQVASQVPTPIVIPRSAVTSSGAVSHAPVQQTTSTPALVSQNNDMQQLQQHSQQPQPQPQSQHGVITPGSQPQSLGSNSHMMQRSVVVSTGVHSSPQGTHTVILGQQQQLVTHSGTHVNLGHSVARPGVPFVSQGHPVQFNTASHPSSQQGVVRQVTTHQVNHPGMIPSSVHHVIQGQPPHQTVAVSHSSHPVGGHPVTPAAPHMVVHPGVRATHPGQQHTMGNVHQPGTHIITGPRAPMSTPPTPASMTDRVNSDPGLKTEMRVMIPETVMGTGTSTGEHTPEMTTPNDGSDSLDHEELKKAKKRAQQARRKSQSKDAKVQPAKRARQGSRVEEDYDAYIESVMQQLRSMPPLTIMEPEVPRNFNLCPVFGSGDLSKLGRRDYNHSQGILEGTEGNATIKNVTDHYNTQPFGDKMPIVTPAKTGPTQRGFYIHEFTPPKIGLPLDEYQEGDLVGGSSRSTPAQTPTREADSPDTVLSSSSPECILPESPLPFKGLKLVDMDEDPQEDQRDRSLSPAIPLLIPVPIRPGRFSFLSTQNKENKDNPELDKENIDSLSSITMKSRIGQSPALPLKDMGNVTVTLTLSSQAGEDVSGVLRSLANLLNIPPPSAFHLADRLEAPKIPRLYRHKQLKDGKEQVVDIQSILNGQARFCRHCDVIILNDMLCKKVMELPFLNKEEYGNVEEVTFCSQQCYIQFALSQRMLMDEKVKHEGTSRHIKVKDTFGDMKGSSLPPAGGLSDWSKDDDMDEVLKVPQLEDSLVRRPNKHKLVDDHNQYPKQADGKRFRGHKYKYWTPTALTLPENYEKPTPKEMTDLLFRMGITYRKPRLRDDSRQCILCNLYGDYVADGPSRLLNYDVDKWIHLNCALWAEDVYETMNGALMNVEAAVKKVASSECEHCQQPGASVKCFKVRCSKVYHLNCAVKEGCTFYKNKTVYCQEHINKGEKDNELLTLSVFRRVFIDREENRQVASVMHHADLSYVLRIGSLILLAIGQLLPHQLQAFHTPYCIYPVGYQVIRYYWSMRRLHKRCAYECSIHDKDGQPEFRIIVKEDGYEDHAFVSCSPKGVWTKVLEPLAELRQKADVVRLFPQYISGEDLFGLTEPAIVRILESLPGIDTLADYNFKFGRNPLFELPLAVNPSGCARAEPFTKLHLKRYHGIRTSAGSVRTSSNCRAAASVANLTMAYDPFVPYSKLHVHSRSSQYKKMNNEWRSSVYLARSKIQGLGLYAARDIEKNTMIIEYIGEIIRSELAEVREKRYEAQNRGIYMFRLDDQRVVDATVTGGLARYINHSCGPNCYTETIEVERDMKILIISNRKILRGEELAYDYKFDEEEDHKIPCLCGAENCRKWMN</sequence>
<feature type="compositionally biased region" description="Polar residues" evidence="18">
    <location>
        <begin position="4037"/>
        <end position="4056"/>
    </location>
</feature>
<evidence type="ECO:0000256" key="9">
    <source>
        <dbReference type="ARBA" id="ARBA00022771"/>
    </source>
</evidence>
<evidence type="ECO:0000256" key="5">
    <source>
        <dbReference type="ARBA" id="ARBA00022679"/>
    </source>
</evidence>
<dbReference type="Gene3D" id="1.10.30.10">
    <property type="entry name" value="High mobility group box domain"/>
    <property type="match status" value="1"/>
</dbReference>
<dbReference type="CDD" id="cd15509">
    <property type="entry name" value="PHD1_KMT2C_like"/>
    <property type="match status" value="1"/>
</dbReference>
<keyword evidence="14 16" id="KW-0539">Nucleus</keyword>
<evidence type="ECO:0000256" key="1">
    <source>
        <dbReference type="ARBA" id="ARBA00004123"/>
    </source>
</evidence>
<feature type="compositionally biased region" description="Low complexity" evidence="18">
    <location>
        <begin position="1611"/>
        <end position="1621"/>
    </location>
</feature>